<organism evidence="3 4">
    <name type="scientific">Candidatus Scatenecus faecavium</name>
    <dbReference type="NCBI Taxonomy" id="2840915"/>
    <lineage>
        <taxon>Bacteria</taxon>
        <taxon>Candidatus Scatenecus</taxon>
    </lineage>
</organism>
<dbReference type="AlphaFoldDB" id="A0A9D1K433"/>
<feature type="domain" description="Dienelactone hydrolase" evidence="2">
    <location>
        <begin position="63"/>
        <end position="170"/>
    </location>
</feature>
<accession>A0A9D1K433</accession>
<evidence type="ECO:0000313" key="3">
    <source>
        <dbReference type="EMBL" id="HIS83136.1"/>
    </source>
</evidence>
<proteinExistence type="predicted"/>
<feature type="chain" id="PRO_5038580638" evidence="1">
    <location>
        <begin position="24"/>
        <end position="348"/>
    </location>
</feature>
<comment type="caution">
    <text evidence="3">The sequence shown here is derived from an EMBL/GenBank/DDBJ whole genome shotgun (WGS) entry which is preliminary data.</text>
</comment>
<gene>
    <name evidence="3" type="ORF">IAD41_05985</name>
</gene>
<evidence type="ECO:0000313" key="4">
    <source>
        <dbReference type="Proteomes" id="UP000824139"/>
    </source>
</evidence>
<dbReference type="Gene3D" id="1.10.10.800">
    <property type="match status" value="1"/>
</dbReference>
<dbReference type="GO" id="GO:0016787">
    <property type="term" value="F:hydrolase activity"/>
    <property type="evidence" value="ECO:0007669"/>
    <property type="project" value="UniProtKB-KW"/>
</dbReference>
<protein>
    <submittedName>
        <fullName evidence="3">Alpha/beta hydrolase</fullName>
    </submittedName>
</protein>
<feature type="signal peptide" evidence="1">
    <location>
        <begin position="1"/>
        <end position="23"/>
    </location>
</feature>
<dbReference type="PANTHER" id="PTHR47751">
    <property type="entry name" value="SUPERFAMILY HYDROLASE, PUTATIVE (AFU_ORTHOLOGUE AFUA_2G16580)-RELATED"/>
    <property type="match status" value="1"/>
</dbReference>
<reference evidence="3" key="1">
    <citation type="submission" date="2020-10" db="EMBL/GenBank/DDBJ databases">
        <authorList>
            <person name="Gilroy R."/>
        </authorList>
    </citation>
    <scope>NUCLEOTIDE SEQUENCE</scope>
    <source>
        <strain evidence="3">CHK152-2994</strain>
    </source>
</reference>
<keyword evidence="3" id="KW-0378">Hydrolase</keyword>
<dbReference type="InterPro" id="IPR029058">
    <property type="entry name" value="AB_hydrolase_fold"/>
</dbReference>
<dbReference type="EMBL" id="DVJO01000131">
    <property type="protein sequence ID" value="HIS83136.1"/>
    <property type="molecule type" value="Genomic_DNA"/>
</dbReference>
<dbReference type="InterPro" id="IPR002925">
    <property type="entry name" value="Dienelactn_hydro"/>
</dbReference>
<evidence type="ECO:0000256" key="1">
    <source>
        <dbReference type="SAM" id="SignalP"/>
    </source>
</evidence>
<dbReference type="Pfam" id="PF01738">
    <property type="entry name" value="DLH"/>
    <property type="match status" value="1"/>
</dbReference>
<dbReference type="InterPro" id="IPR051411">
    <property type="entry name" value="Polyketide_trans_af380"/>
</dbReference>
<dbReference type="SUPFAM" id="SSF53474">
    <property type="entry name" value="alpha/beta-Hydrolases"/>
    <property type="match status" value="1"/>
</dbReference>
<evidence type="ECO:0000259" key="2">
    <source>
        <dbReference type="Pfam" id="PF01738"/>
    </source>
</evidence>
<dbReference type="Gene3D" id="3.40.50.1820">
    <property type="entry name" value="alpha/beta hydrolase"/>
    <property type="match status" value="1"/>
</dbReference>
<reference evidence="3" key="2">
    <citation type="journal article" date="2021" name="PeerJ">
        <title>Extensive microbial diversity within the chicken gut microbiome revealed by metagenomics and culture.</title>
        <authorList>
            <person name="Gilroy R."/>
            <person name="Ravi A."/>
            <person name="Getino M."/>
            <person name="Pursley I."/>
            <person name="Horton D.L."/>
            <person name="Alikhan N.F."/>
            <person name="Baker D."/>
            <person name="Gharbi K."/>
            <person name="Hall N."/>
            <person name="Watson M."/>
            <person name="Adriaenssens E.M."/>
            <person name="Foster-Nyarko E."/>
            <person name="Jarju S."/>
            <person name="Secka A."/>
            <person name="Antonio M."/>
            <person name="Oren A."/>
            <person name="Chaudhuri R.R."/>
            <person name="La Ragione R."/>
            <person name="Hildebrand F."/>
            <person name="Pallen M.J."/>
        </authorList>
    </citation>
    <scope>NUCLEOTIDE SEQUENCE</scope>
    <source>
        <strain evidence="3">CHK152-2994</strain>
    </source>
</reference>
<keyword evidence="1" id="KW-0732">Signal</keyword>
<dbReference type="PANTHER" id="PTHR47751:SF1">
    <property type="entry name" value="SUPERFAMILY HYDROLASE, PUTATIVE (AFU_ORTHOLOGUE AFUA_2G16580)-RELATED"/>
    <property type="match status" value="1"/>
</dbReference>
<name>A0A9D1K433_9BACT</name>
<dbReference type="Proteomes" id="UP000824139">
    <property type="component" value="Unassembled WGS sequence"/>
</dbReference>
<sequence length="348" mass="38639">MKKTLAALLTACILITGGIAANAKNTEGKIMKEKVHYNQRYSDIKIAGELYKPENFDKGVNTGKKYPAIIVVHPAGGVKEQVAGLYAKRLAQKGFVTLAYDAAYQGESGGEPHYLENPASRVEDVRSAVDYLTTLPFVDKEHIGALGICAGGGYAFNAAETEMRIKAVATVSAFDLGRARRQGLGDSLTVEQQQQKLKEAAEQRTKEANGEPVKYSGYVPNSLEEIPENAPTMYRQGYEYYRTPLAQHPRSENKYIFSNYAQQAAFTAFDRPEFISPRPVLFIVGEKAESAYFSKEAYDKALEPKEYVVIPNATHMEMYYKPEYVTPAVEKLAEFYGKYLGLNTEGDK</sequence>